<dbReference type="Proteomes" id="UP000069526">
    <property type="component" value="Unassembled WGS sequence"/>
</dbReference>
<dbReference type="Pfam" id="PF04488">
    <property type="entry name" value="Gly_transf_sug"/>
    <property type="match status" value="1"/>
</dbReference>
<accession>A0A0Z8NP33</accession>
<evidence type="ECO:0000313" key="2">
    <source>
        <dbReference type="EMBL" id="CYW30854.1"/>
    </source>
</evidence>
<reference evidence="2 3" key="1">
    <citation type="submission" date="2016-02" db="EMBL/GenBank/DDBJ databases">
        <authorList>
            <consortium name="Pathogen Informatics"/>
        </authorList>
    </citation>
    <scope>NUCLEOTIDE SEQUENCE [LARGE SCALE GENOMIC DNA]</scope>
    <source>
        <strain evidence="2 3">SS1013</strain>
    </source>
</reference>
<gene>
    <name evidence="2" type="ORF">ERS132539_01163</name>
</gene>
<dbReference type="InterPro" id="IPR051706">
    <property type="entry name" value="Glycosyltransferase_domain"/>
</dbReference>
<dbReference type="GO" id="GO:0000030">
    <property type="term" value="F:mannosyltransferase activity"/>
    <property type="evidence" value="ECO:0007669"/>
    <property type="project" value="TreeGrafter"/>
</dbReference>
<protein>
    <submittedName>
        <fullName evidence="2">Polysaccharide biosynthesis protein CpsM(V)</fullName>
    </submittedName>
</protein>
<evidence type="ECO:0000256" key="1">
    <source>
        <dbReference type="ARBA" id="ARBA00022679"/>
    </source>
</evidence>
<dbReference type="RefSeq" id="WP_044767710.1">
    <property type="nucleotide sequence ID" value="NZ_CEIH01000178.1"/>
</dbReference>
<keyword evidence="1" id="KW-0808">Transferase</keyword>
<dbReference type="PANTHER" id="PTHR32385:SF15">
    <property type="entry name" value="INOSITOL PHOSPHOCERAMIDE MANNOSYLTRANSFERASE 1"/>
    <property type="match status" value="1"/>
</dbReference>
<name>A0A0Z8NP33_STRSU</name>
<evidence type="ECO:0000313" key="3">
    <source>
        <dbReference type="Proteomes" id="UP000069526"/>
    </source>
</evidence>
<dbReference type="InterPro" id="IPR007577">
    <property type="entry name" value="GlycoTrfase_DXD_sugar-bd_CS"/>
</dbReference>
<dbReference type="EMBL" id="FIJK01000024">
    <property type="protein sequence ID" value="CYW30854.1"/>
    <property type="molecule type" value="Genomic_DNA"/>
</dbReference>
<dbReference type="GO" id="GO:0051999">
    <property type="term" value="P:mannosyl-inositol phosphorylceramide biosynthetic process"/>
    <property type="evidence" value="ECO:0007669"/>
    <property type="project" value="TreeGrafter"/>
</dbReference>
<dbReference type="InterPro" id="IPR029044">
    <property type="entry name" value="Nucleotide-diphossugar_trans"/>
</dbReference>
<proteinExistence type="predicted"/>
<dbReference type="Gene3D" id="3.90.550.20">
    <property type="match status" value="1"/>
</dbReference>
<organism evidence="2 3">
    <name type="scientific">Streptococcus suis</name>
    <dbReference type="NCBI Taxonomy" id="1307"/>
    <lineage>
        <taxon>Bacteria</taxon>
        <taxon>Bacillati</taxon>
        <taxon>Bacillota</taxon>
        <taxon>Bacilli</taxon>
        <taxon>Lactobacillales</taxon>
        <taxon>Streptococcaceae</taxon>
        <taxon>Streptococcus</taxon>
    </lineage>
</organism>
<dbReference type="PANTHER" id="PTHR32385">
    <property type="entry name" value="MANNOSYL PHOSPHORYLINOSITOL CERAMIDE SYNTHASE"/>
    <property type="match status" value="1"/>
</dbReference>
<sequence length="247" mass="28490">MIPKVIHYCWFGGNPLPESVKKCIESWKKYCPEYEIIEWNDSNYDVAKNDYLRKMYSQRKYAFVSDFARLDIIYHYGGIYLDTDVELIKNLDSLLFQECYMGCELPGEVNTGLGFGAQKGHEFLLENLSAYLNEEADGKTCVEVTTALLKKRGLNANQEIQEIESVIVYPSEYFCPLNMGTNKLLITDATYSIHHYDSSWYGSGVRATIKKRLIPFKVMLKRKVNNIFGDGVYEQMKSTAKKLFKHA</sequence>
<dbReference type="SUPFAM" id="SSF53448">
    <property type="entry name" value="Nucleotide-diphospho-sugar transferases"/>
    <property type="match status" value="1"/>
</dbReference>
<dbReference type="AlphaFoldDB" id="A0A0Z8NP33"/>
<dbReference type="GO" id="GO:0016020">
    <property type="term" value="C:membrane"/>
    <property type="evidence" value="ECO:0007669"/>
    <property type="project" value="GOC"/>
</dbReference>